<accession>A0A6S7A3P7</accession>
<proteinExistence type="predicted"/>
<gene>
    <name evidence="2" type="ORF">LMG26690_02698</name>
</gene>
<evidence type="ECO:0000313" key="3">
    <source>
        <dbReference type="Proteomes" id="UP000494214"/>
    </source>
</evidence>
<keyword evidence="1" id="KW-0732">Signal</keyword>
<dbReference type="PROSITE" id="PS51257">
    <property type="entry name" value="PROKAR_LIPOPROTEIN"/>
    <property type="match status" value="1"/>
</dbReference>
<feature type="chain" id="PRO_5028808861" description="Lipoprotein" evidence="1">
    <location>
        <begin position="23"/>
        <end position="226"/>
    </location>
</feature>
<feature type="signal peptide" evidence="1">
    <location>
        <begin position="1"/>
        <end position="22"/>
    </location>
</feature>
<evidence type="ECO:0000313" key="2">
    <source>
        <dbReference type="EMBL" id="CAB3702206.1"/>
    </source>
</evidence>
<protein>
    <recommendedName>
        <fullName evidence="4">Lipoprotein</fullName>
    </recommendedName>
</protein>
<evidence type="ECO:0008006" key="4">
    <source>
        <dbReference type="Google" id="ProtNLM"/>
    </source>
</evidence>
<sequence>MIGTSKTFAVVALFALSGCSFIVGSPPAALTSNPAPEEEISPVLIYTSDCDFKKKIDGVGILGARTAYPAAYAGEAVCTVLNNELPSAMDAAGIVATIRTRKSDPKTARPSTLKEDAATIGAKYVVAVGEPYGFAGYQQYPPSVGVNIRLYDAESGGYRGVAEDTYPISLREFSNRGPSKAAQNIAASIANKLARTMLKRCTEKYPYQCEKFGEMRFAEPRDAYGK</sequence>
<dbReference type="EMBL" id="CADIJM010000004">
    <property type="protein sequence ID" value="CAB3702206.1"/>
    <property type="molecule type" value="Genomic_DNA"/>
</dbReference>
<evidence type="ECO:0000256" key="1">
    <source>
        <dbReference type="SAM" id="SignalP"/>
    </source>
</evidence>
<organism evidence="2 3">
    <name type="scientific">Achromobacter animicus</name>
    <dbReference type="NCBI Taxonomy" id="1389935"/>
    <lineage>
        <taxon>Bacteria</taxon>
        <taxon>Pseudomonadati</taxon>
        <taxon>Pseudomonadota</taxon>
        <taxon>Betaproteobacteria</taxon>
        <taxon>Burkholderiales</taxon>
        <taxon>Alcaligenaceae</taxon>
        <taxon>Achromobacter</taxon>
    </lineage>
</organism>
<dbReference type="Proteomes" id="UP000494214">
    <property type="component" value="Unassembled WGS sequence"/>
</dbReference>
<reference evidence="2 3" key="1">
    <citation type="submission" date="2020-04" db="EMBL/GenBank/DDBJ databases">
        <authorList>
            <person name="De Canck E."/>
        </authorList>
    </citation>
    <scope>NUCLEOTIDE SEQUENCE [LARGE SCALE GENOMIC DNA]</scope>
    <source>
        <strain evidence="2 3">LMG 26690</strain>
    </source>
</reference>
<name>A0A6S7A3P7_9BURK</name>
<dbReference type="AlphaFoldDB" id="A0A6S7A3P7"/>
<keyword evidence="3" id="KW-1185">Reference proteome</keyword>